<dbReference type="InterPro" id="IPR009057">
    <property type="entry name" value="Homeodomain-like_sf"/>
</dbReference>
<dbReference type="Proteomes" id="UP001170624">
    <property type="component" value="Unassembled WGS sequence"/>
</dbReference>
<dbReference type="RefSeq" id="WP_303500264.1">
    <property type="nucleotide sequence ID" value="NZ_JAUOPU010000016.1"/>
</dbReference>
<dbReference type="InterPro" id="IPR027417">
    <property type="entry name" value="P-loop_NTPase"/>
</dbReference>
<reference evidence="9" key="1">
    <citation type="submission" date="2023-07" db="EMBL/GenBank/DDBJ databases">
        <title>Genome content predicts the carbon catabolic preferences of heterotrophic bacteria.</title>
        <authorList>
            <person name="Gralka M."/>
        </authorList>
    </citation>
    <scope>NUCLEOTIDE SEQUENCE</scope>
    <source>
        <strain evidence="9">G2M05</strain>
    </source>
</reference>
<dbReference type="SUPFAM" id="SSF52172">
    <property type="entry name" value="CheY-like"/>
    <property type="match status" value="1"/>
</dbReference>
<dbReference type="InterPro" id="IPR025944">
    <property type="entry name" value="Sigma_54_int_dom_CS"/>
</dbReference>
<sequence length="493" mass="54424">MTRKIWQVLMFHPQHTVLDNVLANGEAEGYQLRRVTNAMDCLTTLDQQVWDLLLVPACLEDGSEAADIIALVRRHGYDGSIAVLSELPHATQVSRALQVGATDYLLIPFGHTHLGQLVQRIMQTSQSCSSMVAKAPQSKQLLQLAQRVAQTDASVLINGESGTGKEVLASFIHNASPRSQAPFVAINCAAIPETMIESILFGHAKGAFTGASSAQPGKLEIANGGTLLLDEIAELPLGLQTKLLRVLQEKEVERLGSHQKINLDIRVLAATNQDLEKAVAEGRFRADLYYRLNVFPLCCASLRDRTEDIIPLAKHLLKRHMMLGQESTHFTDSAKRALTAYTWPGNVRELENIIQRALVMSHGCLIRAQDLMLPGQPLVAEPESTLPDELVAMNGTTTVMPIEHQPLSVDAVSEVVTNSRPNLQKSRKLAEFNTIIETLRRFNGHRSKTAEELGVSTRALRYKLQTMREQGMDVEQILTNQSADFSANNYNFS</sequence>
<evidence type="ECO:0000256" key="2">
    <source>
        <dbReference type="ARBA" id="ARBA00022840"/>
    </source>
</evidence>
<dbReference type="Gene3D" id="1.10.10.60">
    <property type="entry name" value="Homeodomain-like"/>
    <property type="match status" value="1"/>
</dbReference>
<dbReference type="AlphaFoldDB" id="A0AAW7YAY8"/>
<feature type="domain" description="Response regulatory" evidence="8">
    <location>
        <begin position="7"/>
        <end position="122"/>
    </location>
</feature>
<dbReference type="Gene3D" id="1.10.8.60">
    <property type="match status" value="1"/>
</dbReference>
<dbReference type="GO" id="GO:0000160">
    <property type="term" value="P:phosphorelay signal transduction system"/>
    <property type="evidence" value="ECO:0007669"/>
    <property type="project" value="InterPro"/>
</dbReference>
<dbReference type="Gene3D" id="3.40.50.2300">
    <property type="match status" value="1"/>
</dbReference>
<dbReference type="GO" id="GO:0005524">
    <property type="term" value="F:ATP binding"/>
    <property type="evidence" value="ECO:0007669"/>
    <property type="project" value="UniProtKB-KW"/>
</dbReference>
<evidence type="ECO:0000259" key="7">
    <source>
        <dbReference type="PROSITE" id="PS50045"/>
    </source>
</evidence>
<evidence type="ECO:0000256" key="4">
    <source>
        <dbReference type="ARBA" id="ARBA00023125"/>
    </source>
</evidence>
<protein>
    <submittedName>
        <fullName evidence="9">Sigma-54 dependent transcriptional regulator</fullName>
    </submittedName>
</protein>
<dbReference type="EMBL" id="JAUOPU010000016">
    <property type="protein sequence ID" value="MDO6543820.1"/>
    <property type="molecule type" value="Genomic_DNA"/>
</dbReference>
<accession>A0AAW7YAY8</accession>
<dbReference type="SUPFAM" id="SSF52540">
    <property type="entry name" value="P-loop containing nucleoside triphosphate hydrolases"/>
    <property type="match status" value="1"/>
</dbReference>
<dbReference type="PROSITE" id="PS50045">
    <property type="entry name" value="SIGMA54_INTERACT_4"/>
    <property type="match status" value="1"/>
</dbReference>
<dbReference type="PROSITE" id="PS00675">
    <property type="entry name" value="SIGMA54_INTERACT_1"/>
    <property type="match status" value="1"/>
</dbReference>
<dbReference type="FunFam" id="3.40.50.300:FF:000006">
    <property type="entry name" value="DNA-binding transcriptional regulator NtrC"/>
    <property type="match status" value="1"/>
</dbReference>
<dbReference type="Gene3D" id="3.40.50.300">
    <property type="entry name" value="P-loop containing nucleotide triphosphate hydrolases"/>
    <property type="match status" value="1"/>
</dbReference>
<evidence type="ECO:0000256" key="5">
    <source>
        <dbReference type="ARBA" id="ARBA00023163"/>
    </source>
</evidence>
<dbReference type="Pfam" id="PF02954">
    <property type="entry name" value="HTH_8"/>
    <property type="match status" value="1"/>
</dbReference>
<dbReference type="SMART" id="SM00382">
    <property type="entry name" value="AAA"/>
    <property type="match status" value="1"/>
</dbReference>
<dbReference type="PANTHER" id="PTHR32071">
    <property type="entry name" value="TRANSCRIPTIONAL REGULATORY PROTEIN"/>
    <property type="match status" value="1"/>
</dbReference>
<evidence type="ECO:0000313" key="10">
    <source>
        <dbReference type="Proteomes" id="UP001170624"/>
    </source>
</evidence>
<dbReference type="PROSITE" id="PS50110">
    <property type="entry name" value="RESPONSE_REGULATORY"/>
    <property type="match status" value="1"/>
</dbReference>
<dbReference type="InterPro" id="IPR001789">
    <property type="entry name" value="Sig_transdc_resp-reg_receiver"/>
</dbReference>
<dbReference type="CDD" id="cd00009">
    <property type="entry name" value="AAA"/>
    <property type="match status" value="1"/>
</dbReference>
<dbReference type="GO" id="GO:0006355">
    <property type="term" value="P:regulation of DNA-templated transcription"/>
    <property type="evidence" value="ECO:0007669"/>
    <property type="project" value="InterPro"/>
</dbReference>
<dbReference type="PROSITE" id="PS00688">
    <property type="entry name" value="SIGMA54_INTERACT_3"/>
    <property type="match status" value="1"/>
</dbReference>
<dbReference type="InterPro" id="IPR058031">
    <property type="entry name" value="AAA_lid_NorR"/>
</dbReference>
<comment type="caution">
    <text evidence="9">The sequence shown here is derived from an EMBL/GenBank/DDBJ whole genome shotgun (WGS) entry which is preliminary data.</text>
</comment>
<keyword evidence="5" id="KW-0804">Transcription</keyword>
<keyword evidence="3" id="KW-0805">Transcription regulation</keyword>
<evidence type="ECO:0000256" key="1">
    <source>
        <dbReference type="ARBA" id="ARBA00022741"/>
    </source>
</evidence>
<dbReference type="GO" id="GO:0043565">
    <property type="term" value="F:sequence-specific DNA binding"/>
    <property type="evidence" value="ECO:0007669"/>
    <property type="project" value="InterPro"/>
</dbReference>
<name>A0AAW7YAY8_9GAMM</name>
<dbReference type="InterPro" id="IPR003593">
    <property type="entry name" value="AAA+_ATPase"/>
</dbReference>
<dbReference type="PROSITE" id="PS00676">
    <property type="entry name" value="SIGMA54_INTERACT_2"/>
    <property type="match status" value="1"/>
</dbReference>
<organism evidence="9 10">
    <name type="scientific">Photobacterium sanguinicancri</name>
    <dbReference type="NCBI Taxonomy" id="875932"/>
    <lineage>
        <taxon>Bacteria</taxon>
        <taxon>Pseudomonadati</taxon>
        <taxon>Pseudomonadota</taxon>
        <taxon>Gammaproteobacteria</taxon>
        <taxon>Vibrionales</taxon>
        <taxon>Vibrionaceae</taxon>
        <taxon>Photobacterium</taxon>
    </lineage>
</organism>
<dbReference type="InterPro" id="IPR025662">
    <property type="entry name" value="Sigma_54_int_dom_ATP-bd_1"/>
</dbReference>
<keyword evidence="2" id="KW-0067">ATP-binding</keyword>
<gene>
    <name evidence="9" type="ORF">Q4568_14835</name>
</gene>
<evidence type="ECO:0000256" key="3">
    <source>
        <dbReference type="ARBA" id="ARBA00023015"/>
    </source>
</evidence>
<comment type="caution">
    <text evidence="6">Lacks conserved residue(s) required for the propagation of feature annotation.</text>
</comment>
<dbReference type="Pfam" id="PF00158">
    <property type="entry name" value="Sigma54_activat"/>
    <property type="match status" value="1"/>
</dbReference>
<evidence type="ECO:0000256" key="6">
    <source>
        <dbReference type="PROSITE-ProRule" id="PRU00169"/>
    </source>
</evidence>
<dbReference type="InterPro" id="IPR025943">
    <property type="entry name" value="Sigma_54_int_dom_ATP-bd_2"/>
</dbReference>
<keyword evidence="1" id="KW-0547">Nucleotide-binding</keyword>
<dbReference type="PANTHER" id="PTHR32071:SF21">
    <property type="entry name" value="TRANSCRIPTIONAL REGULATORY PROTEIN FLGR"/>
    <property type="match status" value="1"/>
</dbReference>
<keyword evidence="4" id="KW-0238">DNA-binding</keyword>
<dbReference type="InterPro" id="IPR011006">
    <property type="entry name" value="CheY-like_superfamily"/>
</dbReference>
<feature type="domain" description="Sigma-54 factor interaction" evidence="7">
    <location>
        <begin position="131"/>
        <end position="359"/>
    </location>
</feature>
<dbReference type="CDD" id="cd00156">
    <property type="entry name" value="REC"/>
    <property type="match status" value="1"/>
</dbReference>
<dbReference type="Pfam" id="PF25601">
    <property type="entry name" value="AAA_lid_14"/>
    <property type="match status" value="1"/>
</dbReference>
<proteinExistence type="predicted"/>
<dbReference type="InterPro" id="IPR002078">
    <property type="entry name" value="Sigma_54_int"/>
</dbReference>
<dbReference type="SUPFAM" id="SSF46689">
    <property type="entry name" value="Homeodomain-like"/>
    <property type="match status" value="1"/>
</dbReference>
<evidence type="ECO:0000259" key="8">
    <source>
        <dbReference type="PROSITE" id="PS50110"/>
    </source>
</evidence>
<dbReference type="PRINTS" id="PR01590">
    <property type="entry name" value="HTHFIS"/>
</dbReference>
<dbReference type="InterPro" id="IPR002197">
    <property type="entry name" value="HTH_Fis"/>
</dbReference>
<evidence type="ECO:0000313" key="9">
    <source>
        <dbReference type="EMBL" id="MDO6543820.1"/>
    </source>
</evidence>